<dbReference type="GO" id="GO:0000976">
    <property type="term" value="F:transcription cis-regulatory region binding"/>
    <property type="evidence" value="ECO:0007669"/>
    <property type="project" value="TreeGrafter"/>
</dbReference>
<dbReference type="OrthoDB" id="7811243at2"/>
<dbReference type="RefSeq" id="WP_073057898.1">
    <property type="nucleotide sequence ID" value="NZ_FQUP01000006.1"/>
</dbReference>
<evidence type="ECO:0000256" key="1">
    <source>
        <dbReference type="ARBA" id="ARBA00022491"/>
    </source>
</evidence>
<dbReference type="SMART" id="SM00354">
    <property type="entry name" value="HTH_LACI"/>
    <property type="match status" value="1"/>
</dbReference>
<dbReference type="PANTHER" id="PTHR30146">
    <property type="entry name" value="LACI-RELATED TRANSCRIPTIONAL REPRESSOR"/>
    <property type="match status" value="1"/>
</dbReference>
<dbReference type="Proteomes" id="UP000184485">
    <property type="component" value="Unassembled WGS sequence"/>
</dbReference>
<dbReference type="InterPro" id="IPR001761">
    <property type="entry name" value="Peripla_BP/Lac1_sug-bd_dom"/>
</dbReference>
<keyword evidence="2" id="KW-0805">Transcription regulation</keyword>
<proteinExistence type="predicted"/>
<sequence length="348" mass="37121">MNARETPATASRITMIDIARHAGVSKSTVSLVLQASPLVKAETRDKVNAAIEALGYVYNRGAANLRGSRSNIVGMVINDLANPFFAELAVGIERVFHAAGYIPFIANTIENAKRQSEVLRSMSEHDIAGLIICPARGTRPADIEALAQLGVPTVLAMRRLAGPKFSSVTPDNLRGARRATEHLIALGHRRIAFFGGYSDMIAQNDRCGGYQAALSAAGITFDRALVIEGPPNRDCGLNAIGHVLDMAEPPTAALCFNDVVAFGVLSGLERRGLAAGRDFALVGFDDVAEARHTNPPLTTVHVDTGALGERAAHQVLRMIHGDTRPEEFVSDVDLVVRASCGATSRRQP</sequence>
<dbReference type="SUPFAM" id="SSF47413">
    <property type="entry name" value="lambda repressor-like DNA-binding domains"/>
    <property type="match status" value="1"/>
</dbReference>
<dbReference type="Gene3D" id="1.10.260.40">
    <property type="entry name" value="lambda repressor-like DNA-binding domains"/>
    <property type="match status" value="1"/>
</dbReference>
<reference evidence="6 7" key="1">
    <citation type="submission" date="2016-11" db="EMBL/GenBank/DDBJ databases">
        <authorList>
            <person name="Jaros S."/>
            <person name="Januszkiewicz K."/>
            <person name="Wedrychowicz H."/>
        </authorList>
    </citation>
    <scope>NUCLEOTIDE SEQUENCE [LARGE SCALE GENOMIC DNA]</scope>
    <source>
        <strain evidence="6 7">DSM 19436</strain>
    </source>
</reference>
<dbReference type="STRING" id="1122133.SAMN02745157_4633"/>
<name>A0A1M5LM02_9HYPH</name>
<dbReference type="Pfam" id="PF00532">
    <property type="entry name" value="Peripla_BP_1"/>
    <property type="match status" value="1"/>
</dbReference>
<accession>A0A1M5LM02</accession>
<dbReference type="CDD" id="cd06289">
    <property type="entry name" value="PBP1_MalI-like"/>
    <property type="match status" value="1"/>
</dbReference>
<evidence type="ECO:0000256" key="4">
    <source>
        <dbReference type="ARBA" id="ARBA00023163"/>
    </source>
</evidence>
<dbReference type="PANTHER" id="PTHR30146:SF148">
    <property type="entry name" value="HTH-TYPE TRANSCRIPTIONAL REPRESSOR PURR-RELATED"/>
    <property type="match status" value="1"/>
</dbReference>
<dbReference type="SUPFAM" id="SSF53822">
    <property type="entry name" value="Periplasmic binding protein-like I"/>
    <property type="match status" value="1"/>
</dbReference>
<evidence type="ECO:0000313" key="6">
    <source>
        <dbReference type="EMBL" id="SHG65930.1"/>
    </source>
</evidence>
<dbReference type="InterPro" id="IPR000843">
    <property type="entry name" value="HTH_LacI"/>
</dbReference>
<dbReference type="PROSITE" id="PS00356">
    <property type="entry name" value="HTH_LACI_1"/>
    <property type="match status" value="1"/>
</dbReference>
<dbReference type="AlphaFoldDB" id="A0A1M5LM02"/>
<dbReference type="GO" id="GO:0003700">
    <property type="term" value="F:DNA-binding transcription factor activity"/>
    <property type="evidence" value="ECO:0007669"/>
    <property type="project" value="TreeGrafter"/>
</dbReference>
<dbReference type="InterPro" id="IPR028082">
    <property type="entry name" value="Peripla_BP_I"/>
</dbReference>
<evidence type="ECO:0000313" key="7">
    <source>
        <dbReference type="Proteomes" id="UP000184485"/>
    </source>
</evidence>
<dbReference type="InterPro" id="IPR010982">
    <property type="entry name" value="Lambda_DNA-bd_dom_sf"/>
</dbReference>
<keyword evidence="4" id="KW-0804">Transcription</keyword>
<keyword evidence="1" id="KW-0678">Repressor</keyword>
<organism evidence="6 7">
    <name type="scientific">Kaistia soli DSM 19436</name>
    <dbReference type="NCBI Taxonomy" id="1122133"/>
    <lineage>
        <taxon>Bacteria</taxon>
        <taxon>Pseudomonadati</taxon>
        <taxon>Pseudomonadota</taxon>
        <taxon>Alphaproteobacteria</taxon>
        <taxon>Hyphomicrobiales</taxon>
        <taxon>Kaistiaceae</taxon>
        <taxon>Kaistia</taxon>
    </lineage>
</organism>
<protein>
    <submittedName>
        <fullName evidence="6">Transcriptional regulator, LacI family</fullName>
    </submittedName>
</protein>
<keyword evidence="3" id="KW-0238">DNA-binding</keyword>
<keyword evidence="7" id="KW-1185">Reference proteome</keyword>
<feature type="domain" description="HTH lacI-type" evidence="5">
    <location>
        <begin position="13"/>
        <end position="67"/>
    </location>
</feature>
<evidence type="ECO:0000256" key="3">
    <source>
        <dbReference type="ARBA" id="ARBA00023125"/>
    </source>
</evidence>
<dbReference type="Pfam" id="PF00356">
    <property type="entry name" value="LacI"/>
    <property type="match status" value="1"/>
</dbReference>
<dbReference type="EMBL" id="FQUP01000006">
    <property type="protein sequence ID" value="SHG65930.1"/>
    <property type="molecule type" value="Genomic_DNA"/>
</dbReference>
<dbReference type="PROSITE" id="PS50932">
    <property type="entry name" value="HTH_LACI_2"/>
    <property type="match status" value="1"/>
</dbReference>
<dbReference type="Gene3D" id="3.40.50.2300">
    <property type="match status" value="2"/>
</dbReference>
<evidence type="ECO:0000256" key="2">
    <source>
        <dbReference type="ARBA" id="ARBA00023015"/>
    </source>
</evidence>
<evidence type="ECO:0000259" key="5">
    <source>
        <dbReference type="PROSITE" id="PS50932"/>
    </source>
</evidence>
<dbReference type="CDD" id="cd01392">
    <property type="entry name" value="HTH_LacI"/>
    <property type="match status" value="1"/>
</dbReference>
<gene>
    <name evidence="6" type="ORF">SAMN02745157_4633</name>
</gene>